<dbReference type="EMBL" id="CDMY01000520">
    <property type="protein sequence ID" value="CEM20126.1"/>
    <property type="molecule type" value="Genomic_DNA"/>
</dbReference>
<sequence length="132" mass="14262">MTAQPRQPMRNAVGELMRRRAAGSLWIRMVNGPDILIPNRAQFTQAVQRIWYLYTHPRGCIGLQSALFGLSASGGQVPNNYDFTNQQLNHILAGLLAAYPLPPPPPAASKSFNSMMLTSPNGASLIGVSTAS</sequence>
<organism evidence="1 2">
    <name type="scientific">Vitrella brassicaformis (strain CCMP3155)</name>
    <dbReference type="NCBI Taxonomy" id="1169540"/>
    <lineage>
        <taxon>Eukaryota</taxon>
        <taxon>Sar</taxon>
        <taxon>Alveolata</taxon>
        <taxon>Colpodellida</taxon>
        <taxon>Vitrellaceae</taxon>
        <taxon>Vitrella</taxon>
    </lineage>
</organism>
<dbReference type="VEuPathDB" id="CryptoDB:Vbra_6092"/>
<proteinExistence type="predicted"/>
<name>A0A0G4FY82_VITBC</name>
<dbReference type="Proteomes" id="UP000041254">
    <property type="component" value="Unassembled WGS sequence"/>
</dbReference>
<dbReference type="InParanoid" id="A0A0G4FY82"/>
<dbReference type="PhylomeDB" id="A0A0G4FY82"/>
<dbReference type="AlphaFoldDB" id="A0A0G4FY82"/>
<gene>
    <name evidence="1" type="ORF">Vbra_6092</name>
</gene>
<reference evidence="1 2" key="1">
    <citation type="submission" date="2014-11" db="EMBL/GenBank/DDBJ databases">
        <authorList>
            <person name="Zhu J."/>
            <person name="Qi W."/>
            <person name="Song R."/>
        </authorList>
    </citation>
    <scope>NUCLEOTIDE SEQUENCE [LARGE SCALE GENOMIC DNA]</scope>
</reference>
<accession>A0A0G4FY82</accession>
<evidence type="ECO:0000313" key="1">
    <source>
        <dbReference type="EMBL" id="CEM20126.1"/>
    </source>
</evidence>
<keyword evidence="2" id="KW-1185">Reference proteome</keyword>
<evidence type="ECO:0000313" key="2">
    <source>
        <dbReference type="Proteomes" id="UP000041254"/>
    </source>
</evidence>
<protein>
    <submittedName>
        <fullName evidence="1">Uncharacterized protein</fullName>
    </submittedName>
</protein>